<dbReference type="InterPro" id="IPR036846">
    <property type="entry name" value="GM2-AP_sf"/>
</dbReference>
<sequence length="201" mass="21576">MTANFTLKTSQKLESDNKLEVTVYTASGSKIHCLGHIGSCTYHVCGGNSTAEQLLGQPWNNEVPCSGDNDAIELQCSCALVHTDGDWRTDNSVVQIEDVTVKNAQLGKEAQVISTVQVKQAAGDNTTTLQITFTTADGKPLPCVNLVVPKTMKTCGGTTQLEQELSAPWNNECPVQPGEYTIHLTFKLPSGLLAESCVGKY</sequence>
<accession>A0AAQ4DBE2</accession>
<dbReference type="Proteomes" id="UP001321473">
    <property type="component" value="Unassembled WGS sequence"/>
</dbReference>
<organism evidence="2 3">
    <name type="scientific">Amblyomma americanum</name>
    <name type="common">Lone star tick</name>
    <dbReference type="NCBI Taxonomy" id="6943"/>
    <lineage>
        <taxon>Eukaryota</taxon>
        <taxon>Metazoa</taxon>
        <taxon>Ecdysozoa</taxon>
        <taxon>Arthropoda</taxon>
        <taxon>Chelicerata</taxon>
        <taxon>Arachnida</taxon>
        <taxon>Acari</taxon>
        <taxon>Parasitiformes</taxon>
        <taxon>Ixodida</taxon>
        <taxon>Ixodoidea</taxon>
        <taxon>Ixodidae</taxon>
        <taxon>Amblyomminae</taxon>
        <taxon>Amblyomma</taxon>
    </lineage>
</organism>
<keyword evidence="3" id="KW-1185">Reference proteome</keyword>
<dbReference type="GO" id="GO:0006689">
    <property type="term" value="P:ganglioside catabolic process"/>
    <property type="evidence" value="ECO:0007669"/>
    <property type="project" value="InterPro"/>
</dbReference>
<dbReference type="InterPro" id="IPR028996">
    <property type="entry name" value="GM2-AP"/>
</dbReference>
<protein>
    <submittedName>
        <fullName evidence="2">Uncharacterized protein</fullName>
    </submittedName>
</protein>
<evidence type="ECO:0000256" key="1">
    <source>
        <dbReference type="ARBA" id="ARBA00022729"/>
    </source>
</evidence>
<evidence type="ECO:0000313" key="3">
    <source>
        <dbReference type="Proteomes" id="UP001321473"/>
    </source>
</evidence>
<evidence type="ECO:0000313" key="2">
    <source>
        <dbReference type="EMBL" id="KAK8759782.1"/>
    </source>
</evidence>
<dbReference type="GO" id="GO:0005319">
    <property type="term" value="F:lipid transporter activity"/>
    <property type="evidence" value="ECO:0007669"/>
    <property type="project" value="TreeGrafter"/>
</dbReference>
<reference evidence="2 3" key="1">
    <citation type="journal article" date="2023" name="Arcadia Sci">
        <title>De novo assembly of a long-read Amblyomma americanum tick genome.</title>
        <authorList>
            <person name="Chou S."/>
            <person name="Poskanzer K.E."/>
            <person name="Rollins M."/>
            <person name="Thuy-Boun P.S."/>
        </authorList>
    </citation>
    <scope>NUCLEOTIDE SEQUENCE [LARGE SCALE GENOMIC DNA]</scope>
    <source>
        <strain evidence="2">F_SG_1</strain>
        <tissue evidence="2">Salivary glands</tissue>
    </source>
</reference>
<comment type="caution">
    <text evidence="2">The sequence shown here is derived from an EMBL/GenBank/DDBJ whole genome shotgun (WGS) entry which is preliminary data.</text>
</comment>
<dbReference type="GO" id="GO:0008047">
    <property type="term" value="F:enzyme activator activity"/>
    <property type="evidence" value="ECO:0007669"/>
    <property type="project" value="InterPro"/>
</dbReference>
<keyword evidence="1" id="KW-0732">Signal</keyword>
<proteinExistence type="predicted"/>
<dbReference type="Gene3D" id="2.70.220.10">
    <property type="entry name" value="Ganglioside GM2 activator"/>
    <property type="match status" value="2"/>
</dbReference>
<dbReference type="AlphaFoldDB" id="A0AAQ4DBE2"/>
<dbReference type="PANTHER" id="PTHR17357:SF0">
    <property type="entry name" value="GANGLIOSIDE GM2 ACTIVATOR"/>
    <property type="match status" value="1"/>
</dbReference>
<dbReference type="GO" id="GO:0009898">
    <property type="term" value="C:cytoplasmic side of plasma membrane"/>
    <property type="evidence" value="ECO:0007669"/>
    <property type="project" value="TreeGrafter"/>
</dbReference>
<name>A0AAQ4DBE2_AMBAM</name>
<dbReference type="EMBL" id="JARKHS020032596">
    <property type="protein sequence ID" value="KAK8759782.1"/>
    <property type="molecule type" value="Genomic_DNA"/>
</dbReference>
<gene>
    <name evidence="2" type="ORF">V5799_028951</name>
</gene>
<dbReference type="PANTHER" id="PTHR17357">
    <property type="entry name" value="GM2 GANGLIOSIDE ACTIVATOR PROTEIN"/>
    <property type="match status" value="1"/>
</dbReference>